<dbReference type="Proteomes" id="UP001205740">
    <property type="component" value="Unassembled WGS sequence"/>
</dbReference>
<dbReference type="Pfam" id="PF00702">
    <property type="entry name" value="Hydrolase"/>
    <property type="match status" value="1"/>
</dbReference>
<dbReference type="InterPro" id="IPR023214">
    <property type="entry name" value="HAD_sf"/>
</dbReference>
<dbReference type="InterPro" id="IPR006439">
    <property type="entry name" value="HAD-SF_hydro_IA"/>
</dbReference>
<name>A0ABT1H740_9NOCA</name>
<reference evidence="1 2" key="1">
    <citation type="submission" date="2022-06" db="EMBL/GenBank/DDBJ databases">
        <title>Genomic Encyclopedia of Archaeal and Bacterial Type Strains, Phase II (KMG-II): from individual species to whole genera.</title>
        <authorList>
            <person name="Goeker M."/>
        </authorList>
    </citation>
    <scope>NUCLEOTIDE SEQUENCE [LARGE SCALE GENOMIC DNA]</scope>
    <source>
        <strain evidence="1 2">DSM 45037</strain>
    </source>
</reference>
<accession>A0ABT1H740</accession>
<organism evidence="1 2">
    <name type="scientific">Williamsia serinedens</name>
    <dbReference type="NCBI Taxonomy" id="391736"/>
    <lineage>
        <taxon>Bacteria</taxon>
        <taxon>Bacillati</taxon>
        <taxon>Actinomycetota</taxon>
        <taxon>Actinomycetes</taxon>
        <taxon>Mycobacteriales</taxon>
        <taxon>Nocardiaceae</taxon>
        <taxon>Williamsia</taxon>
    </lineage>
</organism>
<proteinExistence type="predicted"/>
<dbReference type="InterPro" id="IPR044999">
    <property type="entry name" value="CbbY-like"/>
</dbReference>
<dbReference type="PANTHER" id="PTHR42896:SF2">
    <property type="entry name" value="CBBY-LIKE PROTEIN"/>
    <property type="match status" value="1"/>
</dbReference>
<sequence length="223" mass="23353">MSAVLFGSISTLVDTSEIQRRAFNEAFRSHGLDWEWSRDDYRSMLDSNGGANRIADYAGQRGEKVDADAVHATKSEIFRTLLLQEGASARPGVVETISTARERGIKVGLVTTTSQENVAAVLSALGPDVTAESFDIVTDVTSVDSPKPDKAVYEYALAQLGESADATVAIEDNVGGVTAAAAASIRCVAFPNENTAGTTFADALEQVDALDPAHVGDLASAAA</sequence>
<evidence type="ECO:0000313" key="1">
    <source>
        <dbReference type="EMBL" id="MCP2162445.1"/>
    </source>
</evidence>
<dbReference type="Gene3D" id="1.10.150.240">
    <property type="entry name" value="Putative phosphatase, domain 2"/>
    <property type="match status" value="1"/>
</dbReference>
<dbReference type="RefSeq" id="WP_253656022.1">
    <property type="nucleotide sequence ID" value="NZ_BAAAOE010000002.1"/>
</dbReference>
<gene>
    <name evidence="1" type="ORF">LX12_003653</name>
</gene>
<dbReference type="EMBL" id="JAMTCG010000007">
    <property type="protein sequence ID" value="MCP2162445.1"/>
    <property type="molecule type" value="Genomic_DNA"/>
</dbReference>
<dbReference type="Gene3D" id="3.40.50.1000">
    <property type="entry name" value="HAD superfamily/HAD-like"/>
    <property type="match status" value="1"/>
</dbReference>
<dbReference type="SUPFAM" id="SSF56784">
    <property type="entry name" value="HAD-like"/>
    <property type="match status" value="1"/>
</dbReference>
<protein>
    <submittedName>
        <fullName evidence="1">Haloacid dehalogenase superfamily, subfamily IA, variant 3 with third motif having DD or ED</fullName>
    </submittedName>
</protein>
<dbReference type="NCBIfam" id="TIGR01509">
    <property type="entry name" value="HAD-SF-IA-v3"/>
    <property type="match status" value="1"/>
</dbReference>
<comment type="caution">
    <text evidence="1">The sequence shown here is derived from an EMBL/GenBank/DDBJ whole genome shotgun (WGS) entry which is preliminary data.</text>
</comment>
<dbReference type="InterPro" id="IPR023198">
    <property type="entry name" value="PGP-like_dom2"/>
</dbReference>
<evidence type="ECO:0000313" key="2">
    <source>
        <dbReference type="Proteomes" id="UP001205740"/>
    </source>
</evidence>
<dbReference type="InterPro" id="IPR036412">
    <property type="entry name" value="HAD-like_sf"/>
</dbReference>
<dbReference type="PANTHER" id="PTHR42896">
    <property type="entry name" value="XYLULOSE-1,5-BISPHOSPHATE (XUBP) PHOSPHATASE"/>
    <property type="match status" value="1"/>
</dbReference>
<keyword evidence="2" id="KW-1185">Reference proteome</keyword>